<sequence>MANSQLPADVDEIMDYIGAAAKMSGYLKWNEEAKLKADMMNVRHRWVSRVSEEALRKKCRAVNLTDEETTKILEYLLKTQGGRRLVPHRMYRTFRFNQEPT</sequence>
<dbReference type="RefSeq" id="WP_329267309.1">
    <property type="nucleotide sequence ID" value="NZ_CP109011.1"/>
</dbReference>
<accession>A0ABZ1X3U5</accession>
<keyword evidence="2" id="KW-1185">Reference proteome</keyword>
<reference evidence="1" key="1">
    <citation type="submission" date="2022-10" db="EMBL/GenBank/DDBJ databases">
        <title>The complete genomes of actinobacterial strains from the NBC collection.</title>
        <authorList>
            <person name="Joergensen T.S."/>
            <person name="Alvarez Arevalo M."/>
            <person name="Sterndorff E.B."/>
            <person name="Faurdal D."/>
            <person name="Vuksanovic O."/>
            <person name="Mourched A.-S."/>
            <person name="Charusanti P."/>
            <person name="Shaw S."/>
            <person name="Blin K."/>
            <person name="Weber T."/>
        </authorList>
    </citation>
    <scope>NUCLEOTIDE SEQUENCE</scope>
    <source>
        <strain evidence="1">NBC_00686</strain>
    </source>
</reference>
<organism evidence="1 2">
    <name type="scientific">Streptomyces pseudovenezuelae</name>
    <dbReference type="NCBI Taxonomy" id="67350"/>
    <lineage>
        <taxon>Bacteria</taxon>
        <taxon>Bacillati</taxon>
        <taxon>Actinomycetota</taxon>
        <taxon>Actinomycetes</taxon>
        <taxon>Kitasatosporales</taxon>
        <taxon>Streptomycetaceae</taxon>
        <taxon>Streptomyces</taxon>
        <taxon>Streptomyces aurantiacus group</taxon>
    </lineage>
</organism>
<evidence type="ECO:0000313" key="1">
    <source>
        <dbReference type="EMBL" id="WUT46233.1"/>
    </source>
</evidence>
<protein>
    <submittedName>
        <fullName evidence="1">Uncharacterized protein</fullName>
    </submittedName>
</protein>
<name>A0ABZ1X3U5_9ACTN</name>
<dbReference type="Proteomes" id="UP001432168">
    <property type="component" value="Chromosome"/>
</dbReference>
<evidence type="ECO:0000313" key="2">
    <source>
        <dbReference type="Proteomes" id="UP001432168"/>
    </source>
</evidence>
<gene>
    <name evidence="1" type="ORF">OG929_29785</name>
</gene>
<dbReference type="EMBL" id="CP109011">
    <property type="protein sequence ID" value="WUT46233.1"/>
    <property type="molecule type" value="Genomic_DNA"/>
</dbReference>
<proteinExistence type="predicted"/>